<dbReference type="GO" id="GO:0005829">
    <property type="term" value="C:cytosol"/>
    <property type="evidence" value="ECO:0007669"/>
    <property type="project" value="TreeGrafter"/>
</dbReference>
<dbReference type="Gene3D" id="3.40.50.2020">
    <property type="match status" value="1"/>
</dbReference>
<evidence type="ECO:0000256" key="15">
    <source>
        <dbReference type="RuleBase" id="RU364099"/>
    </source>
</evidence>
<comment type="pathway">
    <text evidence="4">Purine metabolism; GMP biosynthesis via salvage pathway; GMP from guanine: step 1/1.</text>
</comment>
<evidence type="ECO:0000256" key="8">
    <source>
        <dbReference type="ARBA" id="ARBA00022679"/>
    </source>
</evidence>
<dbReference type="InterPro" id="IPR000836">
    <property type="entry name" value="PRTase_dom"/>
</dbReference>
<comment type="similarity">
    <text evidence="5 15">Belongs to the purine/pyrimidine phosphoribosyltransferase family.</text>
</comment>
<evidence type="ECO:0000256" key="6">
    <source>
        <dbReference type="ARBA" id="ARBA00022490"/>
    </source>
</evidence>
<dbReference type="InterPro" id="IPR029057">
    <property type="entry name" value="PRTase-like"/>
</dbReference>
<dbReference type="CDD" id="cd06223">
    <property type="entry name" value="PRTases_typeI"/>
    <property type="match status" value="1"/>
</dbReference>
<sequence>MQMEKLELYLSEAKIQEGIKTYAEKINTLYAGKKLYCIGLMNGALFFMGDLLKQLKNYIVVDTMSVSSYEKTNSTNNITIHKDISKDITGQDVLLIEDLIDTGQTLSVVIEKLQAKKPNSLRVVCLADKIEMHPDFKYDYDALFNFPNEFVVGYGFDYDDQYRQLPDVYIFRGE</sequence>
<keyword evidence="18" id="KW-1185">Reference proteome</keyword>
<dbReference type="GO" id="GO:0052657">
    <property type="term" value="F:guanine phosphoribosyltransferase activity"/>
    <property type="evidence" value="ECO:0007669"/>
    <property type="project" value="RHEA"/>
</dbReference>
<evidence type="ECO:0000256" key="11">
    <source>
        <dbReference type="ARBA" id="ARBA00022741"/>
    </source>
</evidence>
<organism evidence="17 18">
    <name type="scientific">Spiroplasma poulsonii</name>
    <dbReference type="NCBI Taxonomy" id="2138"/>
    <lineage>
        <taxon>Bacteria</taxon>
        <taxon>Bacillati</taxon>
        <taxon>Mycoplasmatota</taxon>
        <taxon>Mollicutes</taxon>
        <taxon>Entomoplasmatales</taxon>
        <taxon>Spiroplasmataceae</taxon>
        <taxon>Spiroplasma</taxon>
    </lineage>
</organism>
<keyword evidence="12 15" id="KW-0460">Magnesium</keyword>
<evidence type="ECO:0000256" key="13">
    <source>
        <dbReference type="ARBA" id="ARBA00048811"/>
    </source>
</evidence>
<comment type="catalytic activity">
    <reaction evidence="14">
        <text>IMP + diphosphate = hypoxanthine + 5-phospho-alpha-D-ribose 1-diphosphate</text>
        <dbReference type="Rhea" id="RHEA:17973"/>
        <dbReference type="ChEBI" id="CHEBI:17368"/>
        <dbReference type="ChEBI" id="CHEBI:33019"/>
        <dbReference type="ChEBI" id="CHEBI:58017"/>
        <dbReference type="ChEBI" id="CHEBI:58053"/>
        <dbReference type="EC" id="2.4.2.8"/>
    </reaction>
    <physiologicalReaction direction="right-to-left" evidence="14">
        <dbReference type="Rhea" id="RHEA:17975"/>
    </physiologicalReaction>
</comment>
<evidence type="ECO:0000256" key="3">
    <source>
        <dbReference type="ARBA" id="ARBA00004669"/>
    </source>
</evidence>
<evidence type="ECO:0000256" key="2">
    <source>
        <dbReference type="ARBA" id="ARBA00004496"/>
    </source>
</evidence>
<dbReference type="AlphaFoldDB" id="A0A2P6FBE4"/>
<dbReference type="GO" id="GO:0000166">
    <property type="term" value="F:nucleotide binding"/>
    <property type="evidence" value="ECO:0007669"/>
    <property type="project" value="UniProtKB-KW"/>
</dbReference>
<dbReference type="NCBIfam" id="TIGR01203">
    <property type="entry name" value="HGPRTase"/>
    <property type="match status" value="1"/>
</dbReference>
<evidence type="ECO:0000256" key="4">
    <source>
        <dbReference type="ARBA" id="ARBA00004676"/>
    </source>
</evidence>
<name>A0A2P6FBE4_9MOLU</name>
<dbReference type="GO" id="GO:0004422">
    <property type="term" value="F:hypoxanthine phosphoribosyltransferase activity"/>
    <property type="evidence" value="ECO:0007669"/>
    <property type="project" value="InterPro"/>
</dbReference>
<dbReference type="GO" id="GO:0006166">
    <property type="term" value="P:purine ribonucleoside salvage"/>
    <property type="evidence" value="ECO:0007669"/>
    <property type="project" value="UniProtKB-KW"/>
</dbReference>
<dbReference type="GO" id="GO:0006178">
    <property type="term" value="P:guanine salvage"/>
    <property type="evidence" value="ECO:0007669"/>
    <property type="project" value="TreeGrafter"/>
</dbReference>
<dbReference type="Proteomes" id="UP000031565">
    <property type="component" value="Unassembled WGS sequence"/>
</dbReference>
<proteinExistence type="inferred from homology"/>
<dbReference type="UniPathway" id="UPA00591">
    <property type="reaction ID" value="UER00648"/>
</dbReference>
<evidence type="ECO:0000256" key="10">
    <source>
        <dbReference type="ARBA" id="ARBA00022726"/>
    </source>
</evidence>
<protein>
    <recommendedName>
        <fullName evidence="15">Hypoxanthine phosphoribosyltransferase</fullName>
        <ecNumber evidence="15">2.4.2.8</ecNumber>
    </recommendedName>
</protein>
<dbReference type="OrthoDB" id="9802824at2"/>
<keyword evidence="11 15" id="KW-0547">Nucleotide-binding</keyword>
<evidence type="ECO:0000256" key="12">
    <source>
        <dbReference type="ARBA" id="ARBA00022842"/>
    </source>
</evidence>
<keyword evidence="7 15" id="KW-0328">Glycosyltransferase</keyword>
<dbReference type="STRING" id="2138.SMSRO_v1c05520"/>
<comment type="catalytic activity">
    <reaction evidence="13">
        <text>GMP + diphosphate = guanine + 5-phospho-alpha-D-ribose 1-diphosphate</text>
        <dbReference type="Rhea" id="RHEA:25424"/>
        <dbReference type="ChEBI" id="CHEBI:16235"/>
        <dbReference type="ChEBI" id="CHEBI:33019"/>
        <dbReference type="ChEBI" id="CHEBI:58017"/>
        <dbReference type="ChEBI" id="CHEBI:58115"/>
        <dbReference type="EC" id="2.4.2.8"/>
    </reaction>
    <physiologicalReaction direction="right-to-left" evidence="13">
        <dbReference type="Rhea" id="RHEA:25426"/>
    </physiologicalReaction>
</comment>
<dbReference type="GO" id="GO:0032264">
    <property type="term" value="P:IMP salvage"/>
    <property type="evidence" value="ECO:0007669"/>
    <property type="project" value="UniProtKB-UniPathway"/>
</dbReference>
<comment type="cofactor">
    <cofactor evidence="1 15">
        <name>Mg(2+)</name>
        <dbReference type="ChEBI" id="CHEBI:18420"/>
    </cofactor>
</comment>
<evidence type="ECO:0000256" key="1">
    <source>
        <dbReference type="ARBA" id="ARBA00001946"/>
    </source>
</evidence>
<dbReference type="GO" id="GO:0046100">
    <property type="term" value="P:hypoxanthine metabolic process"/>
    <property type="evidence" value="ECO:0007669"/>
    <property type="project" value="TreeGrafter"/>
</dbReference>
<evidence type="ECO:0000256" key="7">
    <source>
        <dbReference type="ARBA" id="ARBA00022676"/>
    </source>
</evidence>
<dbReference type="PANTHER" id="PTHR43340">
    <property type="entry name" value="HYPOXANTHINE-GUANINE PHOSPHORIBOSYLTRANSFERASE"/>
    <property type="match status" value="1"/>
</dbReference>
<dbReference type="Pfam" id="PF00156">
    <property type="entry name" value="Pribosyltran"/>
    <property type="match status" value="1"/>
</dbReference>
<comment type="caution">
    <text evidence="17">The sequence shown here is derived from an EMBL/GenBank/DDBJ whole genome shotgun (WGS) entry which is preliminary data.</text>
</comment>
<evidence type="ECO:0000256" key="9">
    <source>
        <dbReference type="ARBA" id="ARBA00022723"/>
    </source>
</evidence>
<comment type="subcellular location">
    <subcellularLocation>
        <location evidence="2 15">Cytoplasm</location>
    </subcellularLocation>
</comment>
<evidence type="ECO:0000313" key="18">
    <source>
        <dbReference type="Proteomes" id="UP000031565"/>
    </source>
</evidence>
<comment type="pathway">
    <text evidence="3 15">Purine metabolism; IMP biosynthesis via salvage pathway; IMP from hypoxanthine: step 1/1.</text>
</comment>
<evidence type="ECO:0000259" key="16">
    <source>
        <dbReference type="Pfam" id="PF00156"/>
    </source>
</evidence>
<dbReference type="GO" id="GO:0000287">
    <property type="term" value="F:magnesium ion binding"/>
    <property type="evidence" value="ECO:0007669"/>
    <property type="project" value="TreeGrafter"/>
</dbReference>
<dbReference type="PANTHER" id="PTHR43340:SF1">
    <property type="entry name" value="HYPOXANTHINE PHOSPHORIBOSYLTRANSFERASE"/>
    <property type="match status" value="1"/>
</dbReference>
<feature type="domain" description="Phosphoribosyltransferase" evidence="16">
    <location>
        <begin position="14"/>
        <end position="158"/>
    </location>
</feature>
<evidence type="ECO:0000256" key="5">
    <source>
        <dbReference type="ARBA" id="ARBA00008391"/>
    </source>
</evidence>
<dbReference type="InterPro" id="IPR005904">
    <property type="entry name" value="Hxn_phspho_trans"/>
</dbReference>
<gene>
    <name evidence="17" type="primary">hpt_1</name>
    <name evidence="17" type="ORF">SMSRO_SF005820</name>
</gene>
<accession>A0A2P6FBE4</accession>
<evidence type="ECO:0000313" key="17">
    <source>
        <dbReference type="EMBL" id="PQM30793.1"/>
    </source>
</evidence>
<keyword evidence="6 15" id="KW-0963">Cytoplasm</keyword>
<dbReference type="InterPro" id="IPR050408">
    <property type="entry name" value="HGPRT"/>
</dbReference>
<dbReference type="EMBL" id="JTLV02000001">
    <property type="protein sequence ID" value="PQM30793.1"/>
    <property type="molecule type" value="Genomic_DNA"/>
</dbReference>
<keyword evidence="8 15" id="KW-0808">Transferase</keyword>
<dbReference type="EC" id="2.4.2.8" evidence="15"/>
<dbReference type="GO" id="GO:0032263">
    <property type="term" value="P:GMP salvage"/>
    <property type="evidence" value="ECO:0007669"/>
    <property type="project" value="TreeGrafter"/>
</dbReference>
<dbReference type="SUPFAM" id="SSF53271">
    <property type="entry name" value="PRTase-like"/>
    <property type="match status" value="1"/>
</dbReference>
<keyword evidence="9 15" id="KW-0479">Metal-binding</keyword>
<keyword evidence="10 15" id="KW-0660">Purine salvage</keyword>
<reference evidence="17 18" key="1">
    <citation type="journal article" date="2015" name="MBio">
        <title>Genome sequence of the Drosophila melanogaster male-killing Spiroplasma strain MSRO endosymbiont.</title>
        <authorList>
            <person name="Paredes J.C."/>
            <person name="Herren J.K."/>
            <person name="Schupfer F."/>
            <person name="Marin R."/>
            <person name="Claverol S."/>
            <person name="Kuo C.H."/>
            <person name="Lemaitre B."/>
            <person name="Beven L."/>
        </authorList>
    </citation>
    <scope>NUCLEOTIDE SEQUENCE [LARGE SCALE GENOMIC DNA]</scope>
    <source>
        <strain evidence="17 18">MSRO</strain>
    </source>
</reference>
<evidence type="ECO:0000256" key="14">
    <source>
        <dbReference type="ARBA" id="ARBA00049402"/>
    </source>
</evidence>